<dbReference type="VEuPathDB" id="CryptoDB:Vbra_3739"/>
<name>A0A0G4EF12_VITBC</name>
<dbReference type="AlphaFoldDB" id="A0A0G4EF12"/>
<evidence type="ECO:0000313" key="1">
    <source>
        <dbReference type="EMBL" id="CEL94303.1"/>
    </source>
</evidence>
<dbReference type="InParanoid" id="A0A0G4EF12"/>
<reference evidence="1 2" key="1">
    <citation type="submission" date="2014-11" db="EMBL/GenBank/DDBJ databases">
        <authorList>
            <person name="Zhu J."/>
            <person name="Qi W."/>
            <person name="Song R."/>
        </authorList>
    </citation>
    <scope>NUCLEOTIDE SEQUENCE [LARGE SCALE GENOMIC DNA]</scope>
</reference>
<protein>
    <submittedName>
        <fullName evidence="1">Uncharacterized protein</fullName>
    </submittedName>
</protein>
<keyword evidence="2" id="KW-1185">Reference proteome</keyword>
<dbReference type="EMBL" id="CDMY01000214">
    <property type="protein sequence ID" value="CEL94303.1"/>
    <property type="molecule type" value="Genomic_DNA"/>
</dbReference>
<evidence type="ECO:0000313" key="2">
    <source>
        <dbReference type="Proteomes" id="UP000041254"/>
    </source>
</evidence>
<dbReference type="Proteomes" id="UP000041254">
    <property type="component" value="Unassembled WGS sequence"/>
</dbReference>
<organism evidence="1 2">
    <name type="scientific">Vitrella brassicaformis (strain CCMP3155)</name>
    <dbReference type="NCBI Taxonomy" id="1169540"/>
    <lineage>
        <taxon>Eukaryota</taxon>
        <taxon>Sar</taxon>
        <taxon>Alveolata</taxon>
        <taxon>Colpodellida</taxon>
        <taxon>Vitrellaceae</taxon>
        <taxon>Vitrella</taxon>
    </lineage>
</organism>
<gene>
    <name evidence="1" type="ORF">Vbra_3739</name>
</gene>
<sequence length="89" mass="10044">MLIAAPPMVDLPVCQVEYKYMAEIRQLVGPVRGQLDSITTEMRDETADPLQLFGALRGQVDTTRTEMRLAESQTPVNFRINYDTPGICR</sequence>
<proteinExistence type="predicted"/>
<accession>A0A0G4EF12</accession>